<accession>A0A485L5Y9</accession>
<dbReference type="OrthoDB" id="73567at2759"/>
<reference evidence="5 6" key="1">
    <citation type="submission" date="2019-03" db="EMBL/GenBank/DDBJ databases">
        <authorList>
            <person name="Gaulin E."/>
            <person name="Dumas B."/>
        </authorList>
    </citation>
    <scope>NUCLEOTIDE SEQUENCE [LARGE SCALE GENOMIC DNA]</scope>
    <source>
        <strain evidence="5">CBS 568.67</strain>
    </source>
</reference>
<dbReference type="EMBL" id="CAADRA010005916">
    <property type="protein sequence ID" value="VFT93333.1"/>
    <property type="molecule type" value="Genomic_DNA"/>
</dbReference>
<dbReference type="EMBL" id="CAADRA010005916">
    <property type="protein sequence ID" value="VFT93341.1"/>
    <property type="molecule type" value="Genomic_DNA"/>
</dbReference>
<evidence type="ECO:0000256" key="1">
    <source>
        <dbReference type="SAM" id="Phobius"/>
    </source>
</evidence>
<sequence>MHRLHRVVPGPTQNKPVVRSTIGRAKAIGSAIYVALSLACSAWYLHLLDPVFSNDIGWANYTSNRDQALLIDLLNQALTIQAYGRLDLLASTASSYKTYATVASTTSIDPTYSRRLILARHAPEFAVVCLRAMDVAWVWNMYTQFCWVDVAHVFEMGLTAARQARCNAKYAANGAMYMELVIRNQVWDDFVQYYGGPGGAFTVTVQAWVEQVVPHGPALLASLSTALNSTTVDQEVEYWLDHNISYFQTQWHNEFQPGITETLQIENAFGLSYAITLKKLASTNEIWTSANMFWTEYFNAAVAGPSGSSLVRAAPNFIMNPSEPLNIETFQGLSDAATGEYIRQAGVFRTLVGAFESVDTYYIPVPSELLALYLAYQTSLYAALETNGQLLDNLESIVLTPMPSTWLAPDLVFGGGNPMCIFQSTTLFVQQSFSFYDACDKESPLSIEMTGISSLFGALTMLEDIASLNTCQYDANPNNCANKLGTTLQMAMSLPYVHKLMQPNIAATYTVIDGLNIGIMQFAQNQSNWTMLHQPLLQDLSFALVGWVMLYDWVEGKREVVSFEGDASTIVLISELELPLEFTSSTNYIGTAVRIIYFLVVYVSFVLFAISLVCFLWSWHIGSQTAGHNLVWFNHLVSSVWVGRPLLSIRGATAVLMLSSTQIQLVEASNSSSRFQFVPRSIWNTMIVSGEATWIVYVWVDLFTIATGRNTKAHAPLSCALAWLAINMVEYAWPVLPVIELNRMCTLQNMDQSISCTAGVLQIGSLLRTKVMIAILGGAYVFSILLWTVARYLNNQCSLDATSHHAVRHLLGAGDVYLDLDEIIPLKESPSWSMDKVSCIMAGLIPFQWKNRWHLFDVNLWLLHKDGIEQSRQIVNFVPYIPSHPICIPVQSHVHKHASNASRFIQLIHAIKTTSKSMFAIAYVITSIVGSVSYLEVSRVNLANDIFWANFNMTGVHAFIGNWLNQELVLGPANKTFRFTLESINEVGTIASGKSVIESPTNYGALVQHTEMATLDATIPGLRTTDPCFIPWIFTQYCFLDFEQRWEMANSAKRQLRCQQMTSNGAVFLESILRNIDYDAFHICWGRAFDRAVVDELNRSDIGRLWLRHLTQGPMLSVSEEVAIWQAYGITSFNTQWQNFKQIGLSNFYSVQNAFGILYPLTLQSQSYMFRLQKQTTFKMYWGLANDLIAVAQNSSNIAGLSLLRSSPTFAFQNTTIQSLLVANGTLAWPIPEGFSLIHDAIGPFGSVDMFYVSSPSQVTSAVHIIVTALHRSLAANVSAQRTYVSVTDGTSGIFPAPMVWIDLNHCTTGGSPVCPELQVSTCVPPSLGLKTYLTFSMQCSVYFEWTVLAPNRQMQVAAVILARLSTMSNDKLVSICNQDPQFFGLCLQYLNQTAKFVRDTMSIDELNDAVVEANAVVRTLNFEFIQYGAPDMTSPLQLDRLKVFNPLDDSFDYFSWLYIVDWVLGVREGVTFEGDHGSLSVLTEPLHLLQQEVNMAEFPVNVAFYMRSAVFYITGTMIALFLVAFLYVVICRGFIEVLNLLELQRVGAIVWIGRPLLFVRSLTALAMLSTATLKLNVRDNITLFTETHNPWYKTLLSANEITWLVAIVNDMAMMVTKDYTVYYATINSILVWFLSFTLSYVAPVVHTATIEKQCHVLHIDFQIECSSGVVKLGDPTRLVTLFCIALGCNCVCYGIARIYLKRDPSNPIDSIYLYSGAKYLFLTSPWTHNNVYYMDRMSGFLNGILSFHRNNVIYGLDVKLWHTFKIPLQDDPTMPEEHPLFESSRFAIPLDVEGCRVVPKRMLIV</sequence>
<feature type="transmembrane region" description="Helical" evidence="1">
    <location>
        <begin position="1510"/>
        <end position="1531"/>
    </location>
</feature>
<dbReference type="EMBL" id="VJMH01005895">
    <property type="protein sequence ID" value="KAF0692349.1"/>
    <property type="molecule type" value="Genomic_DNA"/>
</dbReference>
<name>A0A485L5Y9_9STRA</name>
<feature type="transmembrane region" description="Helical" evidence="1">
    <location>
        <begin position="595"/>
        <end position="619"/>
    </location>
</feature>
<feature type="transmembrane region" description="Helical" evidence="1">
    <location>
        <begin position="1622"/>
        <end position="1643"/>
    </location>
</feature>
<evidence type="ECO:0000313" key="6">
    <source>
        <dbReference type="Proteomes" id="UP000332933"/>
    </source>
</evidence>
<gene>
    <name evidence="5" type="primary">Aste57867_16568</name>
    <name evidence="4" type="synonym">Aste57867_16560</name>
    <name evidence="2" type="ORF">As57867_016503</name>
    <name evidence="3" type="ORF">As57867_016511</name>
    <name evidence="4" type="ORF">ASTE57867_16560</name>
    <name evidence="5" type="ORF">ASTE57867_16568</name>
</gene>
<protein>
    <submittedName>
        <fullName evidence="4">Aste57867_16560 protein</fullName>
    </submittedName>
    <submittedName>
        <fullName evidence="5">Aste57867_16568 protein</fullName>
    </submittedName>
</protein>
<feature type="transmembrane region" description="Helical" evidence="1">
    <location>
        <begin position="1679"/>
        <end position="1701"/>
    </location>
</feature>
<evidence type="ECO:0000313" key="2">
    <source>
        <dbReference type="EMBL" id="KAF0692349.1"/>
    </source>
</evidence>
<dbReference type="Proteomes" id="UP000332933">
    <property type="component" value="Unassembled WGS sequence"/>
</dbReference>
<keyword evidence="1" id="KW-0472">Membrane</keyword>
<evidence type="ECO:0000313" key="5">
    <source>
        <dbReference type="EMBL" id="VFT93341.1"/>
    </source>
</evidence>
<evidence type="ECO:0000313" key="4">
    <source>
        <dbReference type="EMBL" id="VFT93333.1"/>
    </source>
</evidence>
<dbReference type="EMBL" id="VJMH01005895">
    <property type="protein sequence ID" value="KAF0692357.1"/>
    <property type="molecule type" value="Genomic_DNA"/>
</dbReference>
<feature type="transmembrane region" description="Helical" evidence="1">
    <location>
        <begin position="771"/>
        <end position="790"/>
    </location>
</feature>
<keyword evidence="1" id="KW-1133">Transmembrane helix</keyword>
<evidence type="ECO:0000313" key="3">
    <source>
        <dbReference type="EMBL" id="KAF0692357.1"/>
    </source>
</evidence>
<organism evidence="5 6">
    <name type="scientific">Aphanomyces stellatus</name>
    <dbReference type="NCBI Taxonomy" id="120398"/>
    <lineage>
        <taxon>Eukaryota</taxon>
        <taxon>Sar</taxon>
        <taxon>Stramenopiles</taxon>
        <taxon>Oomycota</taxon>
        <taxon>Saprolegniomycetes</taxon>
        <taxon>Saprolegniales</taxon>
        <taxon>Verrucalvaceae</taxon>
        <taxon>Aphanomyces</taxon>
    </lineage>
</organism>
<keyword evidence="1" id="KW-0812">Transmembrane</keyword>
<keyword evidence="6" id="KW-1185">Reference proteome</keyword>
<reference evidence="2" key="2">
    <citation type="submission" date="2019-06" db="EMBL/GenBank/DDBJ databases">
        <title>Genomics analysis of Aphanomyces spp. identifies a new class of oomycete effector associated with host adaptation.</title>
        <authorList>
            <person name="Gaulin E."/>
        </authorList>
    </citation>
    <scope>NUCLEOTIDE SEQUENCE</scope>
    <source>
        <strain evidence="2">CBS 578.67</strain>
    </source>
</reference>
<proteinExistence type="predicted"/>